<dbReference type="Gene3D" id="1.20.1600.10">
    <property type="entry name" value="Outer membrane efflux proteins (OEP)"/>
    <property type="match status" value="1"/>
</dbReference>
<proteinExistence type="inferred from homology"/>
<evidence type="ECO:0000256" key="1">
    <source>
        <dbReference type="ARBA" id="ARBA00007613"/>
    </source>
</evidence>
<reference evidence="3 4" key="1">
    <citation type="submission" date="2012-05" db="EMBL/GenBank/DDBJ databases">
        <authorList>
            <person name="Weinstock G."/>
            <person name="Sodergren E."/>
            <person name="Lobos E.A."/>
            <person name="Fulton L."/>
            <person name="Fulton R."/>
            <person name="Courtney L."/>
            <person name="Fronick C."/>
            <person name="O'Laughlin M."/>
            <person name="Godfrey J."/>
            <person name="Wilson R.M."/>
            <person name="Miner T."/>
            <person name="Farmer C."/>
            <person name="Delehaunty K."/>
            <person name="Cordes M."/>
            <person name="Minx P."/>
            <person name="Tomlinson C."/>
            <person name="Chen J."/>
            <person name="Wollam A."/>
            <person name="Pepin K.H."/>
            <person name="Bhonagiri V."/>
            <person name="Zhang X."/>
            <person name="Suruliraj S."/>
            <person name="Warren W."/>
            <person name="Mitreva M."/>
            <person name="Mardis E.R."/>
            <person name="Wilson R.K."/>
        </authorList>
    </citation>
    <scope>NUCLEOTIDE SEQUENCE [LARGE SCALE GENOMIC DNA]</scope>
    <source>
        <strain evidence="3 4">F0055</strain>
    </source>
</reference>
<dbReference type="STRING" id="1127699.HMPREF9151_00603"/>
<protein>
    <submittedName>
        <fullName evidence="3">Efflux transporter, outer membrane factor lipoprotein, NodT family</fullName>
    </submittedName>
</protein>
<dbReference type="OrthoDB" id="9770517at2"/>
<dbReference type="RefSeq" id="WP_009161772.1">
    <property type="nucleotide sequence ID" value="NZ_KB290974.1"/>
</dbReference>
<keyword evidence="2" id="KW-0564">Palmitate</keyword>
<dbReference type="EMBL" id="AMEP01000044">
    <property type="protein sequence ID" value="EKY02896.1"/>
    <property type="molecule type" value="Genomic_DNA"/>
</dbReference>
<dbReference type="InterPro" id="IPR003423">
    <property type="entry name" value="OMP_efflux"/>
</dbReference>
<evidence type="ECO:0000256" key="2">
    <source>
        <dbReference type="RuleBase" id="RU362097"/>
    </source>
</evidence>
<dbReference type="GO" id="GO:0015562">
    <property type="term" value="F:efflux transmembrane transporter activity"/>
    <property type="evidence" value="ECO:0007669"/>
    <property type="project" value="InterPro"/>
</dbReference>
<dbReference type="PANTHER" id="PTHR30203:SF33">
    <property type="entry name" value="BLR4455 PROTEIN"/>
    <property type="match status" value="1"/>
</dbReference>
<dbReference type="Proteomes" id="UP000010433">
    <property type="component" value="Unassembled WGS sequence"/>
</dbReference>
<name>L1NHU6_9BACT</name>
<dbReference type="NCBIfam" id="TIGR01845">
    <property type="entry name" value="outer_NodT"/>
    <property type="match status" value="1"/>
</dbReference>
<sequence length="462" mass="50899">MKLRNIILIGIAATVFTGCKSLYGKYERPAVNTLGVVRGPLSLTDSLAVNDTTSFGNMAWCSVFTDPQLQTLIEKGLANNNDLLNAALNVKMAEAQLQAAKLAFLPSFVFSPQGTITSWDGNPAVKTYSLPVSASWSIDLFGNLLSQKRSSQMALLATRDYQLVTKTKLIGNIANLYYTLLMLDKEIELVSEMEHLAKDTWETMKLQKEYGNVRSTGVQSAEANYYSVQAKKTDLVRQTRESENALSLLLGQSAQAISRGKLEQQSLPTHLATGISIRMLNNRPDVHYAEMNLAQCFYNVQTARSRFYPNITISASGAFTNSSGMGIVNPGKWLLSAVGSLVQPIFQRGQIVAGLKVAKMRYEQAYNTWQQSVLSAASEVSNALVLYNSSDEKSRIESKQIATLRQNVEDTKLLLLQSRSTYLEVITAQQSLLNVELSKVQDDFRKMQAVVNLYSALGGGVK</sequence>
<evidence type="ECO:0000313" key="3">
    <source>
        <dbReference type="EMBL" id="EKY02896.1"/>
    </source>
</evidence>
<evidence type="ECO:0000313" key="4">
    <source>
        <dbReference type="Proteomes" id="UP000010433"/>
    </source>
</evidence>
<comment type="caution">
    <text evidence="3">The sequence shown here is derived from an EMBL/GenBank/DDBJ whole genome shotgun (WGS) entry which is preliminary data.</text>
</comment>
<comment type="similarity">
    <text evidence="1 2">Belongs to the outer membrane factor (OMF) (TC 1.B.17) family.</text>
</comment>
<accession>L1NHU6</accession>
<dbReference type="GO" id="GO:0005886">
    <property type="term" value="C:plasma membrane"/>
    <property type="evidence" value="ECO:0007669"/>
    <property type="project" value="UniProtKB-SubCell"/>
</dbReference>
<dbReference type="SUPFAM" id="SSF56954">
    <property type="entry name" value="Outer membrane efflux proteins (OEP)"/>
    <property type="match status" value="1"/>
</dbReference>
<dbReference type="HOGENOM" id="CLU_012817_13_3_10"/>
<keyword evidence="2" id="KW-0812">Transmembrane</keyword>
<keyword evidence="2" id="KW-0472">Membrane</keyword>
<comment type="subcellular location">
    <subcellularLocation>
        <location evidence="2">Cell membrane</location>
        <topology evidence="2">Lipid-anchor</topology>
    </subcellularLocation>
</comment>
<dbReference type="Gene3D" id="2.20.200.10">
    <property type="entry name" value="Outer membrane efflux proteins (OEP)"/>
    <property type="match status" value="1"/>
</dbReference>
<dbReference type="PATRIC" id="fig|1127699.3.peg.554"/>
<keyword evidence="2 3" id="KW-0449">Lipoprotein</keyword>
<organism evidence="3 4">
    <name type="scientific">Hoylesella saccharolytica F0055</name>
    <dbReference type="NCBI Taxonomy" id="1127699"/>
    <lineage>
        <taxon>Bacteria</taxon>
        <taxon>Pseudomonadati</taxon>
        <taxon>Bacteroidota</taxon>
        <taxon>Bacteroidia</taxon>
        <taxon>Bacteroidales</taxon>
        <taxon>Prevotellaceae</taxon>
        <taxon>Hoylesella</taxon>
    </lineage>
</organism>
<dbReference type="AlphaFoldDB" id="L1NHU6"/>
<dbReference type="InterPro" id="IPR010131">
    <property type="entry name" value="MdtP/NodT-like"/>
</dbReference>
<dbReference type="PANTHER" id="PTHR30203">
    <property type="entry name" value="OUTER MEMBRANE CATION EFFLUX PROTEIN"/>
    <property type="match status" value="1"/>
</dbReference>
<gene>
    <name evidence="3" type="ORF">HMPREF9151_00603</name>
</gene>
<dbReference type="Pfam" id="PF02321">
    <property type="entry name" value="OEP"/>
    <property type="match status" value="2"/>
</dbReference>
<dbReference type="PROSITE" id="PS51257">
    <property type="entry name" value="PROKAR_LIPOPROTEIN"/>
    <property type="match status" value="1"/>
</dbReference>
<keyword evidence="2" id="KW-1134">Transmembrane beta strand</keyword>
<keyword evidence="4" id="KW-1185">Reference proteome</keyword>